<organism evidence="2">
    <name type="scientific">Tanacetum cinerariifolium</name>
    <name type="common">Dalmatian daisy</name>
    <name type="synonym">Chrysanthemum cinerariifolium</name>
    <dbReference type="NCBI Taxonomy" id="118510"/>
    <lineage>
        <taxon>Eukaryota</taxon>
        <taxon>Viridiplantae</taxon>
        <taxon>Streptophyta</taxon>
        <taxon>Embryophyta</taxon>
        <taxon>Tracheophyta</taxon>
        <taxon>Spermatophyta</taxon>
        <taxon>Magnoliopsida</taxon>
        <taxon>eudicotyledons</taxon>
        <taxon>Gunneridae</taxon>
        <taxon>Pentapetalae</taxon>
        <taxon>asterids</taxon>
        <taxon>campanulids</taxon>
        <taxon>Asterales</taxon>
        <taxon>Asteraceae</taxon>
        <taxon>Asteroideae</taxon>
        <taxon>Anthemideae</taxon>
        <taxon>Anthemidinae</taxon>
        <taxon>Tanacetum</taxon>
    </lineage>
</organism>
<feature type="compositionally biased region" description="Acidic residues" evidence="1">
    <location>
        <begin position="85"/>
        <end position="96"/>
    </location>
</feature>
<gene>
    <name evidence="2" type="ORF">Tci_028373</name>
</gene>
<accession>A0A6L2L7X0</accession>
<reference evidence="2" key="1">
    <citation type="journal article" date="2019" name="Sci. Rep.">
        <title>Draft genome of Tanacetum cinerariifolium, the natural source of mosquito coil.</title>
        <authorList>
            <person name="Yamashiro T."/>
            <person name="Shiraishi A."/>
            <person name="Satake H."/>
            <person name="Nakayama K."/>
        </authorList>
    </citation>
    <scope>NUCLEOTIDE SEQUENCE</scope>
</reference>
<evidence type="ECO:0000313" key="2">
    <source>
        <dbReference type="EMBL" id="GEU56395.1"/>
    </source>
</evidence>
<feature type="compositionally biased region" description="Basic and acidic residues" evidence="1">
    <location>
        <begin position="49"/>
        <end position="69"/>
    </location>
</feature>
<feature type="region of interest" description="Disordered" evidence="1">
    <location>
        <begin position="39"/>
        <end position="137"/>
    </location>
</feature>
<dbReference type="AlphaFoldDB" id="A0A6L2L7X0"/>
<name>A0A6L2L7X0_TANCI</name>
<sequence>MNTDELLKIDFYEEVAQQGQVPPLSPAYVPDPLELDEHVPVYVLGPEQPKYHAPSDDDIQVEDHLHADDTSSTSESPRYIADSESMGEDDDEDPEEDPSKAHEPEDDDEDPEEDPNEEPEPKEEYTKEAELSEGFDETELFKEDEIAITPPPPRHRVVRISFRPQTPMAASTQALIDAFSAGSPLFPLPSTSPAYDQAPLGHRTAMIRRRDDTPEEDMPPQRRFVFSAPIPGCDVAESSAATAARAPRGQYDCVDIIEAGHGLIGSPGHDAQTIAIATDREEDVGYVRALHASEHRMMTSIEEESKYFYTQLYDAQIDHRDIRLEIDVVRGERTKQVNGEEPLSTS</sequence>
<dbReference type="EMBL" id="BKCJ010003655">
    <property type="protein sequence ID" value="GEU56395.1"/>
    <property type="molecule type" value="Genomic_DNA"/>
</dbReference>
<comment type="caution">
    <text evidence="2">The sequence shown here is derived from an EMBL/GenBank/DDBJ whole genome shotgun (WGS) entry which is preliminary data.</text>
</comment>
<feature type="compositionally biased region" description="Acidic residues" evidence="1">
    <location>
        <begin position="104"/>
        <end position="121"/>
    </location>
</feature>
<evidence type="ECO:0000256" key="1">
    <source>
        <dbReference type="SAM" id="MobiDB-lite"/>
    </source>
</evidence>
<protein>
    <submittedName>
        <fullName evidence="2">Uncharacterized protein</fullName>
    </submittedName>
</protein>
<proteinExistence type="predicted"/>